<sequence>MIKMLDWELFEKILKKPLQEIIDLTTGDWKKGICKDKKKFFDKEALLRALREKINGKN</sequence>
<comment type="caution">
    <text evidence="1">The sequence shown here is derived from an EMBL/GenBank/DDBJ whole genome shotgun (WGS) entry which is preliminary data.</text>
</comment>
<organism evidence="1 2">
    <name type="scientific">Fusobacterium periodonticum ATCC 33693</name>
    <dbReference type="NCBI Taxonomy" id="546275"/>
    <lineage>
        <taxon>Bacteria</taxon>
        <taxon>Fusobacteriati</taxon>
        <taxon>Fusobacteriota</taxon>
        <taxon>Fusobacteriia</taxon>
        <taxon>Fusobacteriales</taxon>
        <taxon>Fusobacteriaceae</taxon>
        <taxon>Fusobacterium</taxon>
    </lineage>
</organism>
<protein>
    <submittedName>
        <fullName evidence="1">Uncharacterized protein</fullName>
    </submittedName>
</protein>
<dbReference type="Proteomes" id="UP000003748">
    <property type="component" value="Unassembled WGS sequence"/>
</dbReference>
<reference evidence="1 2" key="1">
    <citation type="submission" date="2010-02" db="EMBL/GenBank/DDBJ databases">
        <authorList>
            <person name="Weinstock G."/>
            <person name="Sodergren E."/>
            <person name="Clifton S."/>
            <person name="Fulton L."/>
            <person name="Fulton B."/>
            <person name="Courtney L."/>
            <person name="Fronick C."/>
            <person name="Harrison M."/>
            <person name="Strong C."/>
            <person name="Farmer C."/>
            <person name="Delahaunty K."/>
            <person name="Markovic C."/>
            <person name="Hall O."/>
            <person name="Minx P."/>
            <person name="Tomlinson C."/>
            <person name="Mitreva M."/>
            <person name="Nelson J."/>
            <person name="Hou S."/>
            <person name="Wollam A."/>
            <person name="Pepin K.H."/>
            <person name="Johnson M."/>
            <person name="Bhonagiri V."/>
            <person name="Zhang X."/>
            <person name="Suruliraj S."/>
            <person name="Warren W."/>
            <person name="Chinwalla A."/>
            <person name="Mardis E.R."/>
            <person name="Wilson R.K."/>
        </authorList>
    </citation>
    <scope>NUCLEOTIDE SEQUENCE [LARGE SCALE GENOMIC DNA]</scope>
    <source>
        <strain evidence="1 2">ATCC 33693</strain>
    </source>
</reference>
<name>D4CXB7_9FUSO</name>
<dbReference type="EMBL" id="ACJY01000099">
    <property type="protein sequence ID" value="EFE86037.1"/>
    <property type="molecule type" value="Genomic_DNA"/>
</dbReference>
<proteinExistence type="predicted"/>
<dbReference type="HOGENOM" id="CLU_2972922_0_0_0"/>
<dbReference type="STRING" id="546275.FUSPEROL_02078"/>
<gene>
    <name evidence="1" type="ORF">FUSPEROL_02078</name>
</gene>
<dbReference type="AlphaFoldDB" id="D4CXB7"/>
<accession>D4CXB7</accession>
<evidence type="ECO:0000313" key="1">
    <source>
        <dbReference type="EMBL" id="EFE86037.1"/>
    </source>
</evidence>
<evidence type="ECO:0000313" key="2">
    <source>
        <dbReference type="Proteomes" id="UP000003748"/>
    </source>
</evidence>